<dbReference type="PROSITE" id="PS50293">
    <property type="entry name" value="TPR_REGION"/>
    <property type="match status" value="1"/>
</dbReference>
<dbReference type="InterPro" id="IPR011990">
    <property type="entry name" value="TPR-like_helical_dom_sf"/>
</dbReference>
<dbReference type="RefSeq" id="WP_080946327.1">
    <property type="nucleotide sequence ID" value="NZ_LAOA01000087.1"/>
</dbReference>
<protein>
    <submittedName>
        <fullName evidence="4">TPR repeat family protein</fullName>
    </submittedName>
</protein>
<name>A0A0F3NZK8_ORITS</name>
<dbReference type="InterPro" id="IPR050498">
    <property type="entry name" value="Ycf3"/>
</dbReference>
<dbReference type="SUPFAM" id="SSF48452">
    <property type="entry name" value="TPR-like"/>
    <property type="match status" value="1"/>
</dbReference>
<evidence type="ECO:0000256" key="3">
    <source>
        <dbReference type="PROSITE-ProRule" id="PRU00339"/>
    </source>
</evidence>
<dbReference type="PATRIC" id="fig|1359175.3.peg.2933"/>
<dbReference type="Proteomes" id="UP000033671">
    <property type="component" value="Unassembled WGS sequence"/>
</dbReference>
<organism evidence="4 5">
    <name type="scientific">Orientia tsutsugamushi str. TA716</name>
    <dbReference type="NCBI Taxonomy" id="1359175"/>
    <lineage>
        <taxon>Bacteria</taxon>
        <taxon>Pseudomonadati</taxon>
        <taxon>Pseudomonadota</taxon>
        <taxon>Alphaproteobacteria</taxon>
        <taxon>Rickettsiales</taxon>
        <taxon>Rickettsiaceae</taxon>
        <taxon>Rickettsieae</taxon>
        <taxon>Orientia</taxon>
    </lineage>
</organism>
<keyword evidence="2 3" id="KW-0802">TPR repeat</keyword>
<dbReference type="Gene3D" id="1.25.40.10">
    <property type="entry name" value="Tetratricopeptide repeat domain"/>
    <property type="match status" value="1"/>
</dbReference>
<sequence>MNKGVALRKLGQHQEAIKKFNLAIKYQPGFAEAYMNKGDTLKQLGQREKAIKNFELAIKYNPGLIAPYISNFKKARNAIEKVVTWLSI</sequence>
<evidence type="ECO:0000256" key="1">
    <source>
        <dbReference type="ARBA" id="ARBA00022737"/>
    </source>
</evidence>
<feature type="repeat" description="TPR" evidence="3">
    <location>
        <begin position="31"/>
        <end position="64"/>
    </location>
</feature>
<dbReference type="SMART" id="SM00028">
    <property type="entry name" value="TPR"/>
    <property type="match status" value="2"/>
</dbReference>
<accession>A0A0F3NZK8</accession>
<reference evidence="4 5" key="1">
    <citation type="submission" date="2015-01" db="EMBL/GenBank/DDBJ databases">
        <title>Genome Sequencing of Rickettsiales.</title>
        <authorList>
            <person name="Daugherty S.C."/>
            <person name="Su Q."/>
            <person name="Abolude K."/>
            <person name="Beier-Sexton M."/>
            <person name="Carlyon J.A."/>
            <person name="Carter R."/>
            <person name="Day N.P."/>
            <person name="Dumler S.J."/>
            <person name="Dyachenko V."/>
            <person name="Godinez A."/>
            <person name="Kurtti T.J."/>
            <person name="Lichay M."/>
            <person name="Mullins K.E."/>
            <person name="Ott S."/>
            <person name="Pappas-Brown V."/>
            <person name="Paris D.H."/>
            <person name="Patel P."/>
            <person name="Richards A.L."/>
            <person name="Sadzewicz L."/>
            <person name="Sears K."/>
            <person name="Seidman D."/>
            <person name="Sengamalay N."/>
            <person name="Stenos J."/>
            <person name="Tallon L.J."/>
            <person name="Vincent G."/>
            <person name="Fraser C.M."/>
            <person name="Munderloh U."/>
            <person name="Dunning-Hotopp J.C."/>
        </authorList>
    </citation>
    <scope>NUCLEOTIDE SEQUENCE [LARGE SCALE GENOMIC DNA]</scope>
    <source>
        <strain evidence="4 5">TA716</strain>
    </source>
</reference>
<comment type="caution">
    <text evidence="4">The sequence shown here is derived from an EMBL/GenBank/DDBJ whole genome shotgun (WGS) entry which is preliminary data.</text>
</comment>
<dbReference type="AlphaFoldDB" id="A0A0F3NZK8"/>
<evidence type="ECO:0000313" key="5">
    <source>
        <dbReference type="Proteomes" id="UP000033671"/>
    </source>
</evidence>
<dbReference type="PANTHER" id="PTHR44858:SF1">
    <property type="entry name" value="UDP-N-ACETYLGLUCOSAMINE--PEPTIDE N-ACETYLGLUCOSAMINYLTRANSFERASE SPINDLY-RELATED"/>
    <property type="match status" value="1"/>
</dbReference>
<dbReference type="PANTHER" id="PTHR44858">
    <property type="entry name" value="TETRATRICOPEPTIDE REPEAT PROTEIN 6"/>
    <property type="match status" value="1"/>
</dbReference>
<dbReference type="Pfam" id="PF07719">
    <property type="entry name" value="TPR_2"/>
    <property type="match status" value="1"/>
</dbReference>
<evidence type="ECO:0000256" key="2">
    <source>
        <dbReference type="ARBA" id="ARBA00022803"/>
    </source>
</evidence>
<keyword evidence="1" id="KW-0677">Repeat</keyword>
<gene>
    <name evidence="4" type="ORF">OTSTA716_1709</name>
</gene>
<dbReference type="Pfam" id="PF13181">
    <property type="entry name" value="TPR_8"/>
    <property type="match status" value="1"/>
</dbReference>
<proteinExistence type="predicted"/>
<dbReference type="EMBL" id="LAOA01000087">
    <property type="protein sequence ID" value="KJV73092.1"/>
    <property type="molecule type" value="Genomic_DNA"/>
</dbReference>
<dbReference type="InterPro" id="IPR019734">
    <property type="entry name" value="TPR_rpt"/>
</dbReference>
<dbReference type="PROSITE" id="PS50005">
    <property type="entry name" value="TPR"/>
    <property type="match status" value="1"/>
</dbReference>
<evidence type="ECO:0000313" key="4">
    <source>
        <dbReference type="EMBL" id="KJV73092.1"/>
    </source>
</evidence>
<dbReference type="InterPro" id="IPR013105">
    <property type="entry name" value="TPR_2"/>
</dbReference>